<dbReference type="PANTHER" id="PTHR23409:SF18">
    <property type="entry name" value="RIBONUCLEOSIDE-DIPHOSPHATE REDUCTASE SUBUNIT M2"/>
    <property type="match status" value="1"/>
</dbReference>
<evidence type="ECO:0000256" key="4">
    <source>
        <dbReference type="ARBA" id="ARBA00022692"/>
    </source>
</evidence>
<evidence type="ECO:0000256" key="9">
    <source>
        <dbReference type="ARBA" id="ARBA00023002"/>
    </source>
</evidence>
<dbReference type="PROSITE" id="PS00368">
    <property type="entry name" value="RIBORED_SMALL"/>
    <property type="match status" value="1"/>
</dbReference>
<dbReference type="HAMAP" id="MF_04028">
    <property type="entry name" value="HSV_RIR2"/>
    <property type="match status" value="1"/>
</dbReference>
<dbReference type="InterPro" id="IPR033909">
    <property type="entry name" value="RNR_small"/>
</dbReference>
<dbReference type="EC" id="1.17.4.1" evidence="3"/>
<evidence type="ECO:0000256" key="1">
    <source>
        <dbReference type="ARBA" id="ARBA00001962"/>
    </source>
</evidence>
<dbReference type="PANTHER" id="PTHR23409">
    <property type="entry name" value="RIBONUCLEOSIDE-DIPHOSPHATE REDUCTASE SMALL CHAIN"/>
    <property type="match status" value="1"/>
</dbReference>
<evidence type="ECO:0000256" key="11">
    <source>
        <dbReference type="ARBA" id="ARBA00023136"/>
    </source>
</evidence>
<dbReference type="KEGG" id="vg:19738342"/>
<dbReference type="InterPro" id="IPR000358">
    <property type="entry name" value="RNR_small_fam"/>
</dbReference>
<feature type="region of interest" description="Disordered" evidence="12">
    <location>
        <begin position="1"/>
        <end position="85"/>
    </location>
</feature>
<dbReference type="OrthoDB" id="4477at10239"/>
<evidence type="ECO:0000313" key="14">
    <source>
        <dbReference type="Proteomes" id="UP000146149"/>
    </source>
</evidence>
<dbReference type="InterPro" id="IPR034715">
    <property type="entry name" value="HSV_RIR2"/>
</dbReference>
<evidence type="ECO:0000256" key="3">
    <source>
        <dbReference type="ARBA" id="ARBA00012274"/>
    </source>
</evidence>
<dbReference type="InterPro" id="IPR012348">
    <property type="entry name" value="RNR-like"/>
</dbReference>
<evidence type="ECO:0000256" key="6">
    <source>
        <dbReference type="ARBA" id="ARBA00022723"/>
    </source>
</evidence>
<dbReference type="InterPro" id="IPR030475">
    <property type="entry name" value="RNR_small_AS"/>
</dbReference>
<dbReference type="GO" id="GO:0004748">
    <property type="term" value="F:ribonucleoside-diphosphate reductase activity, thioredoxin disulfide as acceptor"/>
    <property type="evidence" value="ECO:0007669"/>
    <property type="project" value="UniProtKB-EC"/>
</dbReference>
<evidence type="ECO:0000256" key="2">
    <source>
        <dbReference type="ARBA" id="ARBA00009303"/>
    </source>
</evidence>
<dbReference type="RefSeq" id="YP_009046538.1">
    <property type="nucleotide sequence ID" value="NC_024450.1"/>
</dbReference>
<dbReference type="GO" id="GO:0009263">
    <property type="term" value="P:deoxyribonucleotide biosynthetic process"/>
    <property type="evidence" value="ECO:0007669"/>
    <property type="project" value="InterPro"/>
</dbReference>
<evidence type="ECO:0000256" key="5">
    <source>
        <dbReference type="ARBA" id="ARBA00022705"/>
    </source>
</evidence>
<evidence type="ECO:0000256" key="12">
    <source>
        <dbReference type="SAM" id="MobiDB-lite"/>
    </source>
</evidence>
<comment type="similarity">
    <text evidence="2">Belongs to the ribonucleoside diphosphate reductase small chain family.</text>
</comment>
<keyword evidence="4" id="KW-0812">Transmembrane</keyword>
<dbReference type="SUPFAM" id="SSF47240">
    <property type="entry name" value="Ferritin-like"/>
    <property type="match status" value="1"/>
</dbReference>
<keyword evidence="10" id="KW-0408">Iron</keyword>
<feature type="compositionally biased region" description="Low complexity" evidence="12">
    <location>
        <begin position="30"/>
        <end position="55"/>
    </location>
</feature>
<accession>A0A068EVZ1</accession>
<dbReference type="CDD" id="cd01049">
    <property type="entry name" value="RNRR2"/>
    <property type="match status" value="1"/>
</dbReference>
<dbReference type="GeneID" id="19738342"/>
<dbReference type="GO" id="GO:0006260">
    <property type="term" value="P:DNA replication"/>
    <property type="evidence" value="ECO:0007669"/>
    <property type="project" value="UniProtKB-KW"/>
</dbReference>
<dbReference type="EMBL" id="KJ668231">
    <property type="protein sequence ID" value="AID52744.1"/>
    <property type="molecule type" value="Genomic_DNA"/>
</dbReference>
<keyword evidence="7" id="KW-1043">Host membrane</keyword>
<evidence type="ECO:0000256" key="10">
    <source>
        <dbReference type="ARBA" id="ARBA00023004"/>
    </source>
</evidence>
<reference evidence="13 14" key="1">
    <citation type="journal article" date="2014" name="Virus Res.">
        <title>Molecular characterization of the complete genome of falconid herpesvirus strain S-18.</title>
        <authorList>
            <person name="Spatz S.J."/>
            <person name="Volkening J.D."/>
            <person name="Ross T.A."/>
        </authorList>
    </citation>
    <scope>NUCLEOTIDE SEQUENCE [LARGE SCALE GENOMIC DNA]</scope>
    <source>
        <strain evidence="13">S-18</strain>
    </source>
</reference>
<keyword evidence="11" id="KW-0472">Membrane</keyword>
<comment type="cofactor">
    <cofactor evidence="1">
        <name>Fe cation</name>
        <dbReference type="ChEBI" id="CHEBI:24875"/>
    </cofactor>
</comment>
<evidence type="ECO:0000256" key="8">
    <source>
        <dbReference type="ARBA" id="ARBA00022989"/>
    </source>
</evidence>
<feature type="compositionally biased region" description="Acidic residues" evidence="12">
    <location>
        <begin position="72"/>
        <end position="85"/>
    </location>
</feature>
<dbReference type="InterPro" id="IPR009078">
    <property type="entry name" value="Ferritin-like_SF"/>
</dbReference>
<dbReference type="UniPathway" id="UPA00326"/>
<keyword evidence="9" id="KW-0560">Oxidoreductase</keyword>
<dbReference type="Pfam" id="PF00268">
    <property type="entry name" value="Ribonuc_red_sm"/>
    <property type="match status" value="1"/>
</dbReference>
<evidence type="ECO:0000256" key="7">
    <source>
        <dbReference type="ARBA" id="ARBA00022870"/>
    </source>
</evidence>
<evidence type="ECO:0000313" key="13">
    <source>
        <dbReference type="EMBL" id="AID52744.1"/>
    </source>
</evidence>
<dbReference type="Gene3D" id="1.10.620.20">
    <property type="entry name" value="Ribonucleotide Reductase, subunit A"/>
    <property type="match status" value="1"/>
</dbReference>
<keyword evidence="8" id="KW-1133">Transmembrane helix</keyword>
<dbReference type="GO" id="GO:0046872">
    <property type="term" value="F:metal ion binding"/>
    <property type="evidence" value="ECO:0007669"/>
    <property type="project" value="UniProtKB-KW"/>
</dbReference>
<keyword evidence="5" id="KW-0235">DNA replication</keyword>
<name>A0A068EVZ1_9ALPH</name>
<keyword evidence="6" id="KW-0479">Metal-binding</keyword>
<organism evidence="13 14">
    <name type="scientific">Falconid herpesvirus 1</name>
    <dbReference type="NCBI Taxonomy" id="1510155"/>
    <lineage>
        <taxon>Viruses</taxon>
        <taxon>Duplodnaviria</taxon>
        <taxon>Heunggongvirae</taxon>
        <taxon>Peploviricota</taxon>
        <taxon>Herviviricetes</taxon>
        <taxon>Herpesvirales</taxon>
        <taxon>Orthoherpesviridae</taxon>
        <taxon>Alphaherpesvirinae</taxon>
        <taxon>Mardivirus</taxon>
        <taxon>Mardivirus columbidalpha1</taxon>
    </lineage>
</organism>
<proteinExistence type="inferred from homology"/>
<gene>
    <name evidence="13" type="ORF">FaHV1S18_054</name>
</gene>
<sequence length="394" mass="44705">MPSACDDLPMSTVEMSVEHPSAVERTPKPAAARPSSSSTASSSDADMEESAYAAETARREDFDDSSASTDSIDIEAMDSTDSDPATDDIVPEHYFYTPQCPDINHLRSLSILNRWLETEFVISDDLKDVCRLTEEELDFYKFIFVFLSAADDLVNLNLGDLQSLFDQKDIHHYYIEQESIETIHSRSYSIIQLMLFQNDAAARAEYVRRCIKDPAITAKISWLDARVAECDSIAEKYILMILIEGIFFSSSFAAIAYLRVNSMFVVTCQINTLISRDEAVHTNASCCIYNNYLKNHPKPSPRRIHQLFKEAVEIECSFLRCRAPKNSKILNLDAIYGYVRYTADRLLAEIKMPTIYDEPRPAVDFPMALMFAENNTNFFERRSTAYSGSVMNDL</sequence>
<dbReference type="Proteomes" id="UP000146149">
    <property type="component" value="Segment"/>
</dbReference>
<protein>
    <recommendedName>
        <fullName evidence="3">ribonucleoside-diphosphate reductase</fullName>
        <ecNumber evidence="3">1.17.4.1</ecNumber>
    </recommendedName>
</protein>